<name>A0ACB7YTZ2_9ERIC</name>
<gene>
    <name evidence="1" type="ORF">Vadar_004021</name>
</gene>
<protein>
    <submittedName>
        <fullName evidence="1">Uncharacterized protein</fullName>
    </submittedName>
</protein>
<organism evidence="1 2">
    <name type="scientific">Vaccinium darrowii</name>
    <dbReference type="NCBI Taxonomy" id="229202"/>
    <lineage>
        <taxon>Eukaryota</taxon>
        <taxon>Viridiplantae</taxon>
        <taxon>Streptophyta</taxon>
        <taxon>Embryophyta</taxon>
        <taxon>Tracheophyta</taxon>
        <taxon>Spermatophyta</taxon>
        <taxon>Magnoliopsida</taxon>
        <taxon>eudicotyledons</taxon>
        <taxon>Gunneridae</taxon>
        <taxon>Pentapetalae</taxon>
        <taxon>asterids</taxon>
        <taxon>Ericales</taxon>
        <taxon>Ericaceae</taxon>
        <taxon>Vaccinioideae</taxon>
        <taxon>Vaccinieae</taxon>
        <taxon>Vaccinium</taxon>
    </lineage>
</organism>
<dbReference type="Proteomes" id="UP000828048">
    <property type="component" value="Chromosome 3"/>
</dbReference>
<evidence type="ECO:0000313" key="2">
    <source>
        <dbReference type="Proteomes" id="UP000828048"/>
    </source>
</evidence>
<keyword evidence="2" id="KW-1185">Reference proteome</keyword>
<proteinExistence type="predicted"/>
<comment type="caution">
    <text evidence="1">The sequence shown here is derived from an EMBL/GenBank/DDBJ whole genome shotgun (WGS) entry which is preliminary data.</text>
</comment>
<reference evidence="1 2" key="1">
    <citation type="journal article" date="2021" name="Hortic Res">
        <title>High-quality reference genome and annotation aids understanding of berry development for evergreen blueberry (Vaccinium darrowii).</title>
        <authorList>
            <person name="Yu J."/>
            <person name="Hulse-Kemp A.M."/>
            <person name="Babiker E."/>
            <person name="Staton M."/>
        </authorList>
    </citation>
    <scope>NUCLEOTIDE SEQUENCE [LARGE SCALE GENOMIC DNA]</scope>
    <source>
        <strain evidence="2">cv. NJ 8807/NJ 8810</strain>
        <tissue evidence="1">Young leaf</tissue>
    </source>
</reference>
<dbReference type="EMBL" id="CM037153">
    <property type="protein sequence ID" value="KAH7856664.1"/>
    <property type="molecule type" value="Genomic_DNA"/>
</dbReference>
<sequence length="79" mass="8483">MSSSENYAAILSKLRDEGIPFEPDNESKLLPITPVELWLALGLAAGNGDVRRALVAEDEKPTGFEGGLLLLLLLMACDI</sequence>
<accession>A0ACB7YTZ2</accession>
<evidence type="ECO:0000313" key="1">
    <source>
        <dbReference type="EMBL" id="KAH7856664.1"/>
    </source>
</evidence>